<evidence type="ECO:0000313" key="2">
    <source>
        <dbReference type="EMBL" id="KAG2629878.1"/>
    </source>
</evidence>
<gene>
    <name evidence="2" type="ORF">PVAP13_3KG439700</name>
</gene>
<keyword evidence="3" id="KW-1185">Reference proteome</keyword>
<evidence type="ECO:0000313" key="3">
    <source>
        <dbReference type="Proteomes" id="UP000823388"/>
    </source>
</evidence>
<proteinExistence type="predicted"/>
<name>A0A8T0V5S5_PANVG</name>
<feature type="region of interest" description="Disordered" evidence="1">
    <location>
        <begin position="15"/>
        <end position="56"/>
    </location>
</feature>
<accession>A0A8T0V5S5</accession>
<reference evidence="2" key="1">
    <citation type="submission" date="2020-05" db="EMBL/GenBank/DDBJ databases">
        <title>WGS assembly of Panicum virgatum.</title>
        <authorList>
            <person name="Lovell J.T."/>
            <person name="Jenkins J."/>
            <person name="Shu S."/>
            <person name="Juenger T.E."/>
            <person name="Schmutz J."/>
        </authorList>
    </citation>
    <scope>NUCLEOTIDE SEQUENCE</scope>
    <source>
        <strain evidence="2">AP13</strain>
    </source>
</reference>
<evidence type="ECO:0000256" key="1">
    <source>
        <dbReference type="SAM" id="MobiDB-lite"/>
    </source>
</evidence>
<feature type="compositionally biased region" description="Low complexity" evidence="1">
    <location>
        <begin position="17"/>
        <end position="28"/>
    </location>
</feature>
<sequence>MCLLPPPVQKFAGFQTSAVRSGSSWRSSPDPQKSWKRLHISEGKKSRSRKVKQGEICPKHNDDEVIICIPQAQHSNEGKIW</sequence>
<comment type="caution">
    <text evidence="2">The sequence shown here is derived from an EMBL/GenBank/DDBJ whole genome shotgun (WGS) entry which is preliminary data.</text>
</comment>
<dbReference type="AlphaFoldDB" id="A0A8T0V5S5"/>
<organism evidence="2 3">
    <name type="scientific">Panicum virgatum</name>
    <name type="common">Blackwell switchgrass</name>
    <dbReference type="NCBI Taxonomy" id="38727"/>
    <lineage>
        <taxon>Eukaryota</taxon>
        <taxon>Viridiplantae</taxon>
        <taxon>Streptophyta</taxon>
        <taxon>Embryophyta</taxon>
        <taxon>Tracheophyta</taxon>
        <taxon>Spermatophyta</taxon>
        <taxon>Magnoliopsida</taxon>
        <taxon>Liliopsida</taxon>
        <taxon>Poales</taxon>
        <taxon>Poaceae</taxon>
        <taxon>PACMAD clade</taxon>
        <taxon>Panicoideae</taxon>
        <taxon>Panicodae</taxon>
        <taxon>Paniceae</taxon>
        <taxon>Panicinae</taxon>
        <taxon>Panicum</taxon>
        <taxon>Panicum sect. Hiantes</taxon>
    </lineage>
</organism>
<dbReference type="EMBL" id="CM029041">
    <property type="protein sequence ID" value="KAG2629878.1"/>
    <property type="molecule type" value="Genomic_DNA"/>
</dbReference>
<dbReference type="Proteomes" id="UP000823388">
    <property type="component" value="Chromosome 3K"/>
</dbReference>
<protein>
    <submittedName>
        <fullName evidence="2">Uncharacterized protein</fullName>
    </submittedName>
</protein>